<dbReference type="InterPro" id="IPR027417">
    <property type="entry name" value="P-loop_NTPase"/>
</dbReference>
<dbReference type="InterPro" id="IPR035897">
    <property type="entry name" value="Toll_tir_struct_dom_sf"/>
</dbReference>
<dbReference type="AlphaFoldDB" id="A0A2N9GD37"/>
<evidence type="ECO:0000259" key="1">
    <source>
        <dbReference type="PROSITE" id="PS50104"/>
    </source>
</evidence>
<reference evidence="2" key="1">
    <citation type="submission" date="2018-02" db="EMBL/GenBank/DDBJ databases">
        <authorList>
            <person name="Cohen D.B."/>
            <person name="Kent A.D."/>
        </authorList>
    </citation>
    <scope>NUCLEOTIDE SEQUENCE</scope>
</reference>
<evidence type="ECO:0000313" key="2">
    <source>
        <dbReference type="EMBL" id="SPC97360.1"/>
    </source>
</evidence>
<dbReference type="GO" id="GO:0043531">
    <property type="term" value="F:ADP binding"/>
    <property type="evidence" value="ECO:0007669"/>
    <property type="project" value="InterPro"/>
</dbReference>
<dbReference type="InterPro" id="IPR002182">
    <property type="entry name" value="NB-ARC"/>
</dbReference>
<dbReference type="PANTHER" id="PTHR11017">
    <property type="entry name" value="LEUCINE-RICH REPEAT-CONTAINING PROTEIN"/>
    <property type="match status" value="1"/>
</dbReference>
<dbReference type="EMBL" id="OIVN01001763">
    <property type="protein sequence ID" value="SPC97360.1"/>
    <property type="molecule type" value="Genomic_DNA"/>
</dbReference>
<gene>
    <name evidence="2" type="ORF">FSB_LOCUS25242</name>
</gene>
<dbReference type="SUPFAM" id="SSF52540">
    <property type="entry name" value="P-loop containing nucleoside triphosphate hydrolases"/>
    <property type="match status" value="1"/>
</dbReference>
<dbReference type="PRINTS" id="PR00364">
    <property type="entry name" value="DISEASERSIST"/>
</dbReference>
<sequence>MQSKNQGWTVIILSKNYASSTWCLEELAKIVECMEGGMPEAEFIRSIVHKIFSELINDTRSNVYEDSLVGMGSRVEEMNSYLDLDSKDVRFIGICGMRGMGKTTLARVVFNRICDRFDATSFLRNVREVSKGTHGLETLQEQLLSDMKLKSKSDFWDVYKGIQVTSSRLRNKRVLIVVDDATEERQLETLVGKHDWFGPGSRIIVTTQDKHLLANYEVQAACMAKGLNNEEALQLFCQKAFCKPSCENDFLDLCNKFVNYAEGLPLALEVLGSFLCDRRKEEWESALNQLKAIPEENILEKLLAFDGLKC</sequence>
<dbReference type="Gene3D" id="3.40.50.10140">
    <property type="entry name" value="Toll/interleukin-1 receptor homology (TIR) domain"/>
    <property type="match status" value="1"/>
</dbReference>
<dbReference type="Gene3D" id="3.40.50.300">
    <property type="entry name" value="P-loop containing nucleotide triphosphate hydrolases"/>
    <property type="match status" value="1"/>
</dbReference>
<dbReference type="GO" id="GO:0006952">
    <property type="term" value="P:defense response"/>
    <property type="evidence" value="ECO:0007669"/>
    <property type="project" value="InterPro"/>
</dbReference>
<protein>
    <recommendedName>
        <fullName evidence="1">TIR domain-containing protein</fullName>
    </recommendedName>
</protein>
<accession>A0A2N9GD37</accession>
<proteinExistence type="predicted"/>
<dbReference type="InterPro" id="IPR044974">
    <property type="entry name" value="Disease_R_plants"/>
</dbReference>
<dbReference type="Pfam" id="PF01582">
    <property type="entry name" value="TIR"/>
    <property type="match status" value="1"/>
</dbReference>
<dbReference type="SUPFAM" id="SSF52200">
    <property type="entry name" value="Toll/Interleukin receptor TIR domain"/>
    <property type="match status" value="1"/>
</dbReference>
<dbReference type="PROSITE" id="PS50104">
    <property type="entry name" value="TIR"/>
    <property type="match status" value="1"/>
</dbReference>
<dbReference type="GO" id="GO:0007165">
    <property type="term" value="P:signal transduction"/>
    <property type="evidence" value="ECO:0007669"/>
    <property type="project" value="InterPro"/>
</dbReference>
<organism evidence="2">
    <name type="scientific">Fagus sylvatica</name>
    <name type="common">Beechnut</name>
    <dbReference type="NCBI Taxonomy" id="28930"/>
    <lineage>
        <taxon>Eukaryota</taxon>
        <taxon>Viridiplantae</taxon>
        <taxon>Streptophyta</taxon>
        <taxon>Embryophyta</taxon>
        <taxon>Tracheophyta</taxon>
        <taxon>Spermatophyta</taxon>
        <taxon>Magnoliopsida</taxon>
        <taxon>eudicotyledons</taxon>
        <taxon>Gunneridae</taxon>
        <taxon>Pentapetalae</taxon>
        <taxon>rosids</taxon>
        <taxon>fabids</taxon>
        <taxon>Fagales</taxon>
        <taxon>Fagaceae</taxon>
        <taxon>Fagus</taxon>
    </lineage>
</organism>
<name>A0A2N9GD37_FAGSY</name>
<dbReference type="InterPro" id="IPR042197">
    <property type="entry name" value="Apaf_helical"/>
</dbReference>
<dbReference type="Gene3D" id="1.10.8.430">
    <property type="entry name" value="Helical domain of apoptotic protease-activating factors"/>
    <property type="match status" value="1"/>
</dbReference>
<dbReference type="PANTHER" id="PTHR11017:SF559">
    <property type="entry name" value="DISEASE RESISTANCE PROTEIN CHL1"/>
    <property type="match status" value="1"/>
</dbReference>
<dbReference type="InterPro" id="IPR000157">
    <property type="entry name" value="TIR_dom"/>
</dbReference>
<dbReference type="Pfam" id="PF00931">
    <property type="entry name" value="NB-ARC"/>
    <property type="match status" value="1"/>
</dbReference>
<feature type="domain" description="TIR" evidence="1">
    <location>
        <begin position="1"/>
        <end position="93"/>
    </location>
</feature>